<organism evidence="1 2">
    <name type="scientific">Haemonchus contortus</name>
    <name type="common">Barber pole worm</name>
    <dbReference type="NCBI Taxonomy" id="6289"/>
    <lineage>
        <taxon>Eukaryota</taxon>
        <taxon>Metazoa</taxon>
        <taxon>Ecdysozoa</taxon>
        <taxon>Nematoda</taxon>
        <taxon>Chromadorea</taxon>
        <taxon>Rhabditida</taxon>
        <taxon>Rhabditina</taxon>
        <taxon>Rhabditomorpha</taxon>
        <taxon>Strongyloidea</taxon>
        <taxon>Trichostrongylidae</taxon>
        <taxon>Haemonchus</taxon>
    </lineage>
</organism>
<sequence>MSRSQLLETLKKIHVCLKRTNFYPGTKERLSPADVAAVMYLHFAARRGWMASQDDEREHRTGTPIPLLAWSETRGCADEEACTEINDDVITKLFQKMADSERFGKIRTLRDHFNVRLDEAPYGSAAGKCTALPHLDYTE</sequence>
<proteinExistence type="predicted"/>
<dbReference type="OMA" id="ACTEIND"/>
<reference evidence="2" key="1">
    <citation type="submission" date="2020-12" db="UniProtKB">
        <authorList>
            <consortium name="WormBaseParasite"/>
        </authorList>
    </citation>
    <scope>IDENTIFICATION</scope>
    <source>
        <strain evidence="2">MHco3</strain>
    </source>
</reference>
<dbReference type="AlphaFoldDB" id="A0A7I4XW11"/>
<protein>
    <submittedName>
        <fullName evidence="2">DUF2087 domain-containing protein</fullName>
    </submittedName>
</protein>
<accession>A0A7I4XW11</accession>
<keyword evidence="1" id="KW-1185">Reference proteome</keyword>
<name>A0A7I4XW11_HAECO</name>
<dbReference type="WBParaSite" id="HCON_00018380-00001">
    <property type="protein sequence ID" value="HCON_00018380-00001"/>
    <property type="gene ID" value="HCON_00018380"/>
</dbReference>
<evidence type="ECO:0000313" key="2">
    <source>
        <dbReference type="WBParaSite" id="HCON_00018380-00001"/>
    </source>
</evidence>
<dbReference type="OrthoDB" id="10360420at2759"/>
<evidence type="ECO:0000313" key="1">
    <source>
        <dbReference type="Proteomes" id="UP000025227"/>
    </source>
</evidence>
<dbReference type="Proteomes" id="UP000025227">
    <property type="component" value="Unplaced"/>
</dbReference>